<dbReference type="Proteomes" id="UP000653076">
    <property type="component" value="Unassembled WGS sequence"/>
</dbReference>
<dbReference type="CDD" id="cd01672">
    <property type="entry name" value="TMPK"/>
    <property type="match status" value="1"/>
</dbReference>
<evidence type="ECO:0000256" key="1">
    <source>
        <dbReference type="ARBA" id="ARBA00009776"/>
    </source>
</evidence>
<evidence type="ECO:0000256" key="7">
    <source>
        <dbReference type="ARBA" id="ARBA00022777"/>
    </source>
</evidence>
<dbReference type="NCBIfam" id="TIGR00041">
    <property type="entry name" value="DTMP_kinase"/>
    <property type="match status" value="1"/>
</dbReference>
<comment type="caution">
    <text evidence="10">Lacks conserved residue(s) required for the propagation of feature annotation.</text>
</comment>
<dbReference type="SUPFAM" id="SSF52540">
    <property type="entry name" value="P-loop containing nucleoside triphosphate hydrolases"/>
    <property type="match status" value="1"/>
</dbReference>
<dbReference type="InterPro" id="IPR039430">
    <property type="entry name" value="Thymidylate_kin-like_dom"/>
</dbReference>
<sequence>MSLFVAVEGIDHSGKTTLVEGLCQTLTGRGVAVGRHKEPTSAPIGSLLRSFAVEEPACPAALALLSAADRHHQQPTLRALLREAQVVISDRYYLSGLAYHLADGIDPAFYASSCAGGVRMPDVYLYLDVPVPVAAERVDRPPDSRWETREFTSRLPGAYHTCLALLRGQGADVVGLDAQQPAPAVLASALAAIEDRLSAPTLRGNAP</sequence>
<keyword evidence="8 10" id="KW-0067">ATP-binding</keyword>
<evidence type="ECO:0000313" key="13">
    <source>
        <dbReference type="Proteomes" id="UP000653076"/>
    </source>
</evidence>
<keyword evidence="6 10" id="KW-0547">Nucleotide-binding</keyword>
<dbReference type="PANTHER" id="PTHR10344:SF4">
    <property type="entry name" value="UMP-CMP KINASE 2, MITOCHONDRIAL"/>
    <property type="match status" value="1"/>
</dbReference>
<evidence type="ECO:0000256" key="4">
    <source>
        <dbReference type="ARBA" id="ARBA00022679"/>
    </source>
</evidence>
<comment type="similarity">
    <text evidence="1 10">Belongs to the thymidylate kinase family.</text>
</comment>
<keyword evidence="5 10" id="KW-0545">Nucleotide biosynthesis</keyword>
<dbReference type="PANTHER" id="PTHR10344">
    <property type="entry name" value="THYMIDYLATE KINASE"/>
    <property type="match status" value="1"/>
</dbReference>
<gene>
    <name evidence="12" type="primary">tmk_3</name>
    <name evidence="10" type="synonym">tmk</name>
    <name evidence="12" type="ORF">Vqi01_49570</name>
</gene>
<feature type="domain" description="Thymidylate kinase-like" evidence="11">
    <location>
        <begin position="7"/>
        <end position="182"/>
    </location>
</feature>
<keyword evidence="4 10" id="KW-0808">Transferase</keyword>
<dbReference type="HAMAP" id="MF_00165">
    <property type="entry name" value="Thymidylate_kinase"/>
    <property type="match status" value="1"/>
</dbReference>
<dbReference type="Pfam" id="PF02223">
    <property type="entry name" value="Thymidylate_kin"/>
    <property type="match status" value="1"/>
</dbReference>
<evidence type="ECO:0000256" key="6">
    <source>
        <dbReference type="ARBA" id="ARBA00022741"/>
    </source>
</evidence>
<evidence type="ECO:0000259" key="11">
    <source>
        <dbReference type="Pfam" id="PF02223"/>
    </source>
</evidence>
<evidence type="ECO:0000256" key="2">
    <source>
        <dbReference type="ARBA" id="ARBA00012980"/>
    </source>
</evidence>
<comment type="catalytic activity">
    <reaction evidence="9 10">
        <text>dTMP + ATP = dTDP + ADP</text>
        <dbReference type="Rhea" id="RHEA:13517"/>
        <dbReference type="ChEBI" id="CHEBI:30616"/>
        <dbReference type="ChEBI" id="CHEBI:58369"/>
        <dbReference type="ChEBI" id="CHEBI:63528"/>
        <dbReference type="ChEBI" id="CHEBI:456216"/>
        <dbReference type="EC" id="2.7.4.9"/>
    </reaction>
</comment>
<comment type="function">
    <text evidence="10">Phosphorylation of dTMP to form dTDP in both de novo and salvage pathways of dTTP synthesis.</text>
</comment>
<evidence type="ECO:0000256" key="3">
    <source>
        <dbReference type="ARBA" id="ARBA00017144"/>
    </source>
</evidence>
<keyword evidence="7 10" id="KW-0418">Kinase</keyword>
<dbReference type="EMBL" id="BOPC01000084">
    <property type="protein sequence ID" value="GIJ29795.1"/>
    <property type="molecule type" value="Genomic_DNA"/>
</dbReference>
<dbReference type="Gene3D" id="3.40.50.300">
    <property type="entry name" value="P-loop containing nucleotide triphosphate hydrolases"/>
    <property type="match status" value="1"/>
</dbReference>
<dbReference type="GO" id="GO:0016301">
    <property type="term" value="F:kinase activity"/>
    <property type="evidence" value="ECO:0007669"/>
    <property type="project" value="UniProtKB-KW"/>
</dbReference>
<evidence type="ECO:0000256" key="9">
    <source>
        <dbReference type="ARBA" id="ARBA00048743"/>
    </source>
</evidence>
<comment type="caution">
    <text evidence="12">The sequence shown here is derived from an EMBL/GenBank/DDBJ whole genome shotgun (WGS) entry which is preliminary data.</text>
</comment>
<reference evidence="12 13" key="1">
    <citation type="submission" date="2021-01" db="EMBL/GenBank/DDBJ databases">
        <title>Whole genome shotgun sequence of Verrucosispora qiuiae NBRC 106684.</title>
        <authorList>
            <person name="Komaki H."/>
            <person name="Tamura T."/>
        </authorList>
    </citation>
    <scope>NUCLEOTIDE SEQUENCE [LARGE SCALE GENOMIC DNA]</scope>
    <source>
        <strain evidence="12 13">NBRC 106684</strain>
    </source>
</reference>
<dbReference type="RefSeq" id="WP_239098640.1">
    <property type="nucleotide sequence ID" value="NZ_BOPC01000084.1"/>
</dbReference>
<dbReference type="InterPro" id="IPR027417">
    <property type="entry name" value="P-loop_NTPase"/>
</dbReference>
<keyword evidence="13" id="KW-1185">Reference proteome</keyword>
<evidence type="ECO:0000256" key="8">
    <source>
        <dbReference type="ARBA" id="ARBA00022840"/>
    </source>
</evidence>
<protein>
    <recommendedName>
        <fullName evidence="3 10">Thymidylate kinase</fullName>
        <ecNumber evidence="2 10">2.7.4.9</ecNumber>
    </recommendedName>
    <alternativeName>
        <fullName evidence="10">dTMP kinase</fullName>
    </alternativeName>
</protein>
<proteinExistence type="inferred from homology"/>
<organism evidence="12 13">
    <name type="scientific">Micromonospora qiuiae</name>
    <dbReference type="NCBI Taxonomy" id="502268"/>
    <lineage>
        <taxon>Bacteria</taxon>
        <taxon>Bacillati</taxon>
        <taxon>Actinomycetota</taxon>
        <taxon>Actinomycetes</taxon>
        <taxon>Micromonosporales</taxon>
        <taxon>Micromonosporaceae</taxon>
        <taxon>Micromonospora</taxon>
    </lineage>
</organism>
<name>A0ABQ4JHD7_9ACTN</name>
<accession>A0ABQ4JHD7</accession>
<dbReference type="EC" id="2.7.4.9" evidence="2 10"/>
<evidence type="ECO:0000313" key="12">
    <source>
        <dbReference type="EMBL" id="GIJ29795.1"/>
    </source>
</evidence>
<evidence type="ECO:0000256" key="10">
    <source>
        <dbReference type="HAMAP-Rule" id="MF_00165"/>
    </source>
</evidence>
<evidence type="ECO:0000256" key="5">
    <source>
        <dbReference type="ARBA" id="ARBA00022727"/>
    </source>
</evidence>
<dbReference type="InterPro" id="IPR018094">
    <property type="entry name" value="Thymidylate_kinase"/>
</dbReference>